<evidence type="ECO:0000256" key="1">
    <source>
        <dbReference type="ARBA" id="ARBA00000213"/>
    </source>
</evidence>
<evidence type="ECO:0000256" key="11">
    <source>
        <dbReference type="SAM" id="MobiDB-lite"/>
    </source>
</evidence>
<sequence>MTVQVLMVAEKPILAQSIAKILSGGNCITERGSNGACSISTYRGNFNNLSANFKVTSTCGHVMGVDFPGRFNAWHRTDPSELFNCPIEHIEANPKLNMPKFLASAAKGCDYLVLWLDCDKEGENICFEVIDAVHNSMRPSRSNDFMNVVYRARFSAVTEKEIKDAMRNLVRPNLNESLSVDARQELDLRIGCAFTRFQTKFFQEKYGDLDSNLISFGPCQTPTLAFCVVRHDEIVNFKPQPYWLLQAEIELPGGGRTLKLEWTRDRQFDKNAAQAFLKKIKNAKQATVVEITDKEHKKEKPLALNTVELLKVASSYLGLAPSSAMSVAEFLYTRGFTSYPRTETTAYPESFDFVSALNELATVPELAACIIQNGISKPRAGVNKGDHPPITPLKAKDSWLNGDHLRIYEYIAQHFLATLMPSCKYVTKTIRFSIGEEQFLTNSRVVTEPGFTELLTWMAVSQDETFDQIKKGQNFQIKELKMVERMTTPPDYLTESELISLMEKYGIGTDASIPTHITNICTRNYVKVETGRRLVPTKLGIALVHGYQKIDADLVEPTMRANVEKQLNLIAEGKADYITMKCQTLDIFKQKYEYFVTNIKLVDSFFEDSFKTLVESGKPFSKCGKCRRYMKLVEARPQRLFCPTCQEQYPVPSAKDASIRLHGEQLCPIDGFELVYFHPTGGKLAKSFAFCPHCYNNPPFEDMRGRHPGCNECSHPECQHSYIAQGVLQCLTRCFGGRGVLVLDPQSGPKWRLSCNKCPAVVSIFEGAAKLKVLDRCEKCDAKRLSVEYKNAKTSKLPGQACSFVGCAFCNQHNLGECVNLRHAFLNKEPNLGGGRGTRGSRGGSGRGRGSIASGGRGRGSATGRKQFCRS</sequence>
<evidence type="ECO:0000256" key="4">
    <source>
        <dbReference type="ARBA" id="ARBA00012891"/>
    </source>
</evidence>
<dbReference type="InterPro" id="IPR023406">
    <property type="entry name" value="Topo_IA_AS"/>
</dbReference>
<dbReference type="GO" id="GO:0005634">
    <property type="term" value="C:nucleus"/>
    <property type="evidence" value="ECO:0007669"/>
    <property type="project" value="TreeGrafter"/>
</dbReference>
<dbReference type="FunFam" id="3.40.50.140:FF:000002">
    <property type="entry name" value="DNA topoisomerase"/>
    <property type="match status" value="1"/>
</dbReference>
<dbReference type="InterPro" id="IPR013824">
    <property type="entry name" value="Topo_IA_cen_sub1"/>
</dbReference>
<dbReference type="CDD" id="cd03362">
    <property type="entry name" value="TOPRIM_TopoIA_TopoIII"/>
    <property type="match status" value="1"/>
</dbReference>
<dbReference type="PANTHER" id="PTHR11390">
    <property type="entry name" value="PROKARYOTIC DNA TOPOISOMERASE"/>
    <property type="match status" value="1"/>
</dbReference>
<dbReference type="InterPro" id="IPR000380">
    <property type="entry name" value="Topo_IA"/>
</dbReference>
<evidence type="ECO:0000256" key="3">
    <source>
        <dbReference type="ARBA" id="ARBA00009446"/>
    </source>
</evidence>
<evidence type="ECO:0000256" key="5">
    <source>
        <dbReference type="ARBA" id="ARBA00022723"/>
    </source>
</evidence>
<comment type="cofactor">
    <cofactor evidence="2">
        <name>Mg(2+)</name>
        <dbReference type="ChEBI" id="CHEBI:18420"/>
    </cofactor>
</comment>
<evidence type="ECO:0000256" key="9">
    <source>
        <dbReference type="ARBA" id="ARBA00023235"/>
    </source>
</evidence>
<dbReference type="AlphaFoldDB" id="A0A1I8BX14"/>
<dbReference type="InterPro" id="IPR003601">
    <property type="entry name" value="Topo_IA_2"/>
</dbReference>
<feature type="domain" description="Toprim" evidence="12">
    <location>
        <begin position="4"/>
        <end position="156"/>
    </location>
</feature>
<comment type="catalytic activity">
    <reaction evidence="1 10">
        <text>ATP-independent breakage of single-stranded DNA, followed by passage and rejoining.</text>
        <dbReference type="EC" id="5.6.2.1"/>
    </reaction>
</comment>
<proteinExistence type="inferred from homology"/>
<dbReference type="PROSITE" id="PS50880">
    <property type="entry name" value="TOPRIM"/>
    <property type="match status" value="1"/>
</dbReference>
<keyword evidence="5" id="KW-0479">Metal-binding</keyword>
<dbReference type="Pfam" id="PF01751">
    <property type="entry name" value="Toprim"/>
    <property type="match status" value="1"/>
</dbReference>
<dbReference type="Gene3D" id="3.40.50.140">
    <property type="match status" value="1"/>
</dbReference>
<evidence type="ECO:0000259" key="12">
    <source>
        <dbReference type="PROSITE" id="PS50880"/>
    </source>
</evidence>
<dbReference type="OMA" id="VIHNVYS"/>
<keyword evidence="7 10" id="KW-0799">Topoisomerase</keyword>
<evidence type="ECO:0000256" key="10">
    <source>
        <dbReference type="RuleBase" id="RU362092"/>
    </source>
</evidence>
<dbReference type="InterPro" id="IPR023405">
    <property type="entry name" value="Topo_IA_core_domain"/>
</dbReference>
<comment type="function">
    <text evidence="10">Introduces a single-strand break via transesterification at a target site in duplex DNA. Releases the supercoiling and torsional tension of DNA introduced during the DNA replication and transcription by transiently cleaving and rejoining one strand of the DNA duplex. The scissile phosphodiester is attacked by the catalytic tyrosine of the enzyme, resulting in the formation of a DNA-(5'-phosphotyrosyl)-enzyme intermediate and the expulsion of a 3'-OH DNA strand.</text>
</comment>
<feature type="domain" description="Topo IA-type catalytic" evidence="13">
    <location>
        <begin position="173"/>
        <end position="592"/>
    </location>
</feature>
<dbReference type="EC" id="5.6.2.1" evidence="4 10"/>
<dbReference type="SMART" id="SM00436">
    <property type="entry name" value="TOP1Bc"/>
    <property type="match status" value="1"/>
</dbReference>
<dbReference type="Gene3D" id="1.10.460.10">
    <property type="entry name" value="Topoisomerase I, domain 2"/>
    <property type="match status" value="1"/>
</dbReference>
<evidence type="ECO:0000313" key="15">
    <source>
        <dbReference type="WBParaSite" id="MhA1_Contig729.frz3.fgene3"/>
    </source>
</evidence>
<dbReference type="InterPro" id="IPR013497">
    <property type="entry name" value="Topo_IA_cen"/>
</dbReference>
<keyword evidence="14" id="KW-1185">Reference proteome</keyword>
<dbReference type="GO" id="GO:0006265">
    <property type="term" value="P:DNA topological change"/>
    <property type="evidence" value="ECO:0007669"/>
    <property type="project" value="InterPro"/>
</dbReference>
<dbReference type="SMART" id="SM00437">
    <property type="entry name" value="TOP1Ac"/>
    <property type="match status" value="1"/>
</dbReference>
<evidence type="ECO:0000256" key="7">
    <source>
        <dbReference type="ARBA" id="ARBA00023029"/>
    </source>
</evidence>
<keyword evidence="9 10" id="KW-0413">Isomerase</keyword>
<dbReference type="GO" id="GO:0003917">
    <property type="term" value="F:DNA topoisomerase type I (single strand cut, ATP-independent) activity"/>
    <property type="evidence" value="ECO:0007669"/>
    <property type="project" value="UniProtKB-EC"/>
</dbReference>
<evidence type="ECO:0000256" key="8">
    <source>
        <dbReference type="ARBA" id="ARBA00023125"/>
    </source>
</evidence>
<dbReference type="PROSITE" id="PS52039">
    <property type="entry name" value="TOPO_IA_2"/>
    <property type="match status" value="1"/>
</dbReference>
<feature type="region of interest" description="Disordered" evidence="11">
    <location>
        <begin position="831"/>
        <end position="871"/>
    </location>
</feature>
<dbReference type="InterPro" id="IPR013826">
    <property type="entry name" value="Topo_IA_cen_sub3"/>
</dbReference>
<dbReference type="InterPro" id="IPR003602">
    <property type="entry name" value="Topo_IA_DNA-bd_dom"/>
</dbReference>
<dbReference type="SUPFAM" id="SSF56712">
    <property type="entry name" value="Prokaryotic type I DNA topoisomerase"/>
    <property type="match status" value="1"/>
</dbReference>
<dbReference type="SMART" id="SM00493">
    <property type="entry name" value="TOPRIM"/>
    <property type="match status" value="1"/>
</dbReference>
<dbReference type="GO" id="GO:0006310">
    <property type="term" value="P:DNA recombination"/>
    <property type="evidence" value="ECO:0007669"/>
    <property type="project" value="TreeGrafter"/>
</dbReference>
<dbReference type="InterPro" id="IPR034144">
    <property type="entry name" value="TOPRIM_TopoIII"/>
</dbReference>
<dbReference type="Gene3D" id="1.10.290.10">
    <property type="entry name" value="Topoisomerase I, domain 4"/>
    <property type="match status" value="1"/>
</dbReference>
<dbReference type="InterPro" id="IPR006171">
    <property type="entry name" value="TOPRIM_dom"/>
</dbReference>
<comment type="similarity">
    <text evidence="3 10">Belongs to the type IA topoisomerase family.</text>
</comment>
<dbReference type="InterPro" id="IPR013825">
    <property type="entry name" value="Topo_IA_cen_sub2"/>
</dbReference>
<keyword evidence="8 10" id="KW-0238">DNA-binding</keyword>
<evidence type="ECO:0000256" key="6">
    <source>
        <dbReference type="ARBA" id="ARBA00022833"/>
    </source>
</evidence>
<dbReference type="Pfam" id="PF01131">
    <property type="entry name" value="Topoisom_bac"/>
    <property type="match status" value="1"/>
</dbReference>
<reference evidence="15" key="1">
    <citation type="submission" date="2016-11" db="UniProtKB">
        <authorList>
            <consortium name="WormBaseParasite"/>
        </authorList>
    </citation>
    <scope>IDENTIFICATION</scope>
</reference>
<evidence type="ECO:0000259" key="13">
    <source>
        <dbReference type="PROSITE" id="PS52039"/>
    </source>
</evidence>
<dbReference type="GO" id="GO:0046872">
    <property type="term" value="F:metal ion binding"/>
    <property type="evidence" value="ECO:0007669"/>
    <property type="project" value="UniProtKB-KW"/>
</dbReference>
<keyword evidence="6" id="KW-0862">Zinc</keyword>
<accession>A0A1I8BX14</accession>
<dbReference type="WBParaSite" id="MhA1_Contig729.frz3.fgene3">
    <property type="protein sequence ID" value="MhA1_Contig729.frz3.fgene3"/>
    <property type="gene ID" value="MhA1_Contig729.frz3.fgene3"/>
</dbReference>
<dbReference type="GO" id="GO:0003677">
    <property type="term" value="F:DNA binding"/>
    <property type="evidence" value="ECO:0007669"/>
    <property type="project" value="UniProtKB-KW"/>
</dbReference>
<dbReference type="PROSITE" id="PS00396">
    <property type="entry name" value="TOPO_IA_1"/>
    <property type="match status" value="1"/>
</dbReference>
<dbReference type="Gene3D" id="2.70.20.10">
    <property type="entry name" value="Topoisomerase I, domain 3"/>
    <property type="match status" value="1"/>
</dbReference>
<feature type="compositionally biased region" description="Gly residues" evidence="11">
    <location>
        <begin position="832"/>
        <end position="861"/>
    </location>
</feature>
<evidence type="ECO:0000313" key="14">
    <source>
        <dbReference type="Proteomes" id="UP000095281"/>
    </source>
</evidence>
<evidence type="ECO:0000256" key="2">
    <source>
        <dbReference type="ARBA" id="ARBA00001946"/>
    </source>
</evidence>
<dbReference type="InterPro" id="IPR056452">
    <property type="entry name" value="Zn_ribbon_TOP3B"/>
</dbReference>
<dbReference type="PRINTS" id="PR00417">
    <property type="entry name" value="PRTPISMRASEI"/>
</dbReference>
<organism evidence="14 15">
    <name type="scientific">Meloidogyne hapla</name>
    <name type="common">Root-knot nematode worm</name>
    <dbReference type="NCBI Taxonomy" id="6305"/>
    <lineage>
        <taxon>Eukaryota</taxon>
        <taxon>Metazoa</taxon>
        <taxon>Ecdysozoa</taxon>
        <taxon>Nematoda</taxon>
        <taxon>Chromadorea</taxon>
        <taxon>Rhabditida</taxon>
        <taxon>Tylenchina</taxon>
        <taxon>Tylenchomorpha</taxon>
        <taxon>Tylenchoidea</taxon>
        <taxon>Meloidogynidae</taxon>
        <taxon>Meloidogyninae</taxon>
        <taxon>Meloidogyne</taxon>
    </lineage>
</organism>
<dbReference type="GO" id="GO:0006281">
    <property type="term" value="P:DNA repair"/>
    <property type="evidence" value="ECO:0007669"/>
    <property type="project" value="TreeGrafter"/>
</dbReference>
<name>A0A1I8BX14_MELHA</name>
<dbReference type="CDD" id="cd00186">
    <property type="entry name" value="TOP1Ac"/>
    <property type="match status" value="1"/>
</dbReference>
<protein>
    <recommendedName>
        <fullName evidence="4 10">DNA topoisomerase</fullName>
        <ecNumber evidence="4 10">5.6.2.1</ecNumber>
    </recommendedName>
</protein>
<dbReference type="FunFam" id="1.10.290.10:FF:000003">
    <property type="entry name" value="DNA topoisomerase"/>
    <property type="match status" value="1"/>
</dbReference>
<dbReference type="PANTHER" id="PTHR11390:SF20">
    <property type="entry name" value="DNA TOPOISOMERASE 3-BETA-1"/>
    <property type="match status" value="1"/>
</dbReference>
<dbReference type="Pfam" id="PF23546">
    <property type="entry name" value="Zn_ribbon_TOP3B"/>
    <property type="match status" value="1"/>
</dbReference>
<dbReference type="Proteomes" id="UP000095281">
    <property type="component" value="Unplaced"/>
</dbReference>